<dbReference type="InterPro" id="IPR045087">
    <property type="entry name" value="Cu-oxidase_fam"/>
</dbReference>
<dbReference type="PROSITE" id="PS00080">
    <property type="entry name" value="MULTICOPPER_OXIDASE2"/>
    <property type="match status" value="1"/>
</dbReference>
<dbReference type="InterPro" id="IPR008972">
    <property type="entry name" value="Cupredoxin"/>
</dbReference>
<dbReference type="Proteomes" id="UP000220251">
    <property type="component" value="Unassembled WGS sequence"/>
</dbReference>
<dbReference type="CDD" id="cd13860">
    <property type="entry name" value="CuRO_1_2dMco_1"/>
    <property type="match status" value="1"/>
</dbReference>
<evidence type="ECO:0000256" key="3">
    <source>
        <dbReference type="SAM" id="MobiDB-lite"/>
    </source>
</evidence>
<sequence length="420" mass="47145">MIRCPVELLKKIFNLMLLASLFLVINLEAGQWQIPDSITTMPGGSKLPYREKDGVKEFHLIAEPVKKEMGPGFFVDAWGYNGSTPGPVIEATEGDTVRIFVTNKLPEPTTIHWHGIKVPSGMDGVTGLSQKPIMPGETYKYEFTLDQWGTYMYHPHYDEMTQIALGMAGFFVIHPKSFRGSQPDRDFLIMLGEWAIPPGSSKPIPSEMVNFNYFTFNSTVWPTTPSLSIKTGEKVRIRFGNLSMNSHPIHVHGTVFRETSNGVERFNFDAQFEDVTVNVPVGSVREIEFTMDQAGDWAIHCHKSHHIMNGMGHQTYSLIDLKLDSAEMDKARKLIPGFMLMGSKGMGEMFSHEMHSMPRPKNFMHYGTPGPFGTIEMSGMFTVMKVRDNPEDDKGGWYQNPPGTVASPASKEEIEGLLEE</sequence>
<evidence type="ECO:0000313" key="6">
    <source>
        <dbReference type="EMBL" id="CRX37731.1"/>
    </source>
</evidence>
<feature type="domain" description="Plastocyanin-like" evidence="5">
    <location>
        <begin position="76"/>
        <end position="176"/>
    </location>
</feature>
<dbReference type="Pfam" id="PF07731">
    <property type="entry name" value="Cu-oxidase_2"/>
    <property type="match status" value="1"/>
</dbReference>
<organism evidence="6 7">
    <name type="scientific">Estrella lausannensis</name>
    <dbReference type="NCBI Taxonomy" id="483423"/>
    <lineage>
        <taxon>Bacteria</taxon>
        <taxon>Pseudomonadati</taxon>
        <taxon>Chlamydiota</taxon>
        <taxon>Chlamydiia</taxon>
        <taxon>Parachlamydiales</taxon>
        <taxon>Candidatus Criblamydiaceae</taxon>
        <taxon>Estrella</taxon>
    </lineage>
</organism>
<proteinExistence type="predicted"/>
<keyword evidence="7" id="KW-1185">Reference proteome</keyword>
<reference evidence="7" key="1">
    <citation type="submission" date="2015-06" db="EMBL/GenBank/DDBJ databases">
        <authorList>
            <person name="Bertelli C."/>
        </authorList>
    </citation>
    <scope>NUCLEOTIDE SEQUENCE [LARGE SCALE GENOMIC DNA]</scope>
    <source>
        <strain evidence="7">CRIB-30</strain>
    </source>
</reference>
<evidence type="ECO:0000259" key="5">
    <source>
        <dbReference type="Pfam" id="PF07732"/>
    </source>
</evidence>
<evidence type="ECO:0000259" key="4">
    <source>
        <dbReference type="Pfam" id="PF07731"/>
    </source>
</evidence>
<accession>A0A0H5DN82</accession>
<evidence type="ECO:0000256" key="1">
    <source>
        <dbReference type="ARBA" id="ARBA00022723"/>
    </source>
</evidence>
<dbReference type="AlphaFoldDB" id="A0A0H5DN82"/>
<dbReference type="EMBL" id="CWGJ01000006">
    <property type="protein sequence ID" value="CRX37731.1"/>
    <property type="molecule type" value="Genomic_DNA"/>
</dbReference>
<dbReference type="PANTHER" id="PTHR11709">
    <property type="entry name" value="MULTI-COPPER OXIDASE"/>
    <property type="match status" value="1"/>
</dbReference>
<protein>
    <submittedName>
        <fullName evidence="6">Multicopper oxidase</fullName>
    </submittedName>
</protein>
<evidence type="ECO:0000313" key="7">
    <source>
        <dbReference type="Proteomes" id="UP000220251"/>
    </source>
</evidence>
<feature type="region of interest" description="Disordered" evidence="3">
    <location>
        <begin position="391"/>
        <end position="420"/>
    </location>
</feature>
<evidence type="ECO:0000256" key="2">
    <source>
        <dbReference type="ARBA" id="ARBA00023002"/>
    </source>
</evidence>
<dbReference type="CDD" id="cd04202">
    <property type="entry name" value="CuRO_D2_2dMcoN_like"/>
    <property type="match status" value="1"/>
</dbReference>
<gene>
    <name evidence="6" type="ORF">ELAC_0370</name>
</gene>
<dbReference type="InterPro" id="IPR011707">
    <property type="entry name" value="Cu-oxidase-like_N"/>
</dbReference>
<dbReference type="InterPro" id="IPR011706">
    <property type="entry name" value="Cu-oxidase_C"/>
</dbReference>
<dbReference type="Pfam" id="PF07732">
    <property type="entry name" value="Cu-oxidase_3"/>
    <property type="match status" value="1"/>
</dbReference>
<keyword evidence="2" id="KW-0560">Oxidoreductase</keyword>
<dbReference type="GO" id="GO:0016491">
    <property type="term" value="F:oxidoreductase activity"/>
    <property type="evidence" value="ECO:0007669"/>
    <property type="project" value="UniProtKB-KW"/>
</dbReference>
<feature type="domain" description="Plastocyanin-like" evidence="4">
    <location>
        <begin position="207"/>
        <end position="315"/>
    </location>
</feature>
<dbReference type="InterPro" id="IPR002355">
    <property type="entry name" value="Cu_oxidase_Cu_BS"/>
</dbReference>
<dbReference type="Gene3D" id="2.60.40.420">
    <property type="entry name" value="Cupredoxins - blue copper proteins"/>
    <property type="match status" value="2"/>
</dbReference>
<dbReference type="SUPFAM" id="SSF49503">
    <property type="entry name" value="Cupredoxins"/>
    <property type="match status" value="2"/>
</dbReference>
<name>A0A0H5DN82_9BACT</name>
<keyword evidence="1" id="KW-0479">Metal-binding</keyword>
<dbReference type="GO" id="GO:0005507">
    <property type="term" value="F:copper ion binding"/>
    <property type="evidence" value="ECO:0007669"/>
    <property type="project" value="InterPro"/>
</dbReference>